<feature type="transmembrane region" description="Helical" evidence="12">
    <location>
        <begin position="58"/>
        <end position="74"/>
    </location>
</feature>
<dbReference type="GO" id="GO:0005737">
    <property type="term" value="C:cytoplasm"/>
    <property type="evidence" value="ECO:0007669"/>
    <property type="project" value="TreeGrafter"/>
</dbReference>
<evidence type="ECO:0000256" key="11">
    <source>
        <dbReference type="ARBA" id="ARBA00049091"/>
    </source>
</evidence>
<gene>
    <name evidence="14" type="ORF">HELGO_WM27610</name>
</gene>
<dbReference type="PANTHER" id="PTHR42801:SF7">
    <property type="entry name" value="SLL1159 PROTEIN"/>
    <property type="match status" value="1"/>
</dbReference>
<dbReference type="GO" id="GO:0034599">
    <property type="term" value="P:cellular response to oxidative stress"/>
    <property type="evidence" value="ECO:0007669"/>
    <property type="project" value="TreeGrafter"/>
</dbReference>
<dbReference type="AlphaFoldDB" id="A0A6S6RTY2"/>
<dbReference type="InterPro" id="IPR036249">
    <property type="entry name" value="Thioredoxin-like_sf"/>
</dbReference>
<dbReference type="GO" id="GO:0008379">
    <property type="term" value="F:thioredoxin peroxidase activity"/>
    <property type="evidence" value="ECO:0007669"/>
    <property type="project" value="TreeGrafter"/>
</dbReference>
<comment type="catalytic activity">
    <reaction evidence="11">
        <text>a hydroperoxide + [thioredoxin]-dithiol = an alcohol + [thioredoxin]-disulfide + H2O</text>
        <dbReference type="Rhea" id="RHEA:62620"/>
        <dbReference type="Rhea" id="RHEA-COMP:10698"/>
        <dbReference type="Rhea" id="RHEA-COMP:10700"/>
        <dbReference type="ChEBI" id="CHEBI:15377"/>
        <dbReference type="ChEBI" id="CHEBI:29950"/>
        <dbReference type="ChEBI" id="CHEBI:30879"/>
        <dbReference type="ChEBI" id="CHEBI:35924"/>
        <dbReference type="ChEBI" id="CHEBI:50058"/>
        <dbReference type="EC" id="1.11.1.24"/>
    </reaction>
</comment>
<dbReference type="InterPro" id="IPR050924">
    <property type="entry name" value="Peroxiredoxin_BCP/PrxQ"/>
</dbReference>
<feature type="transmembrane region" description="Helical" evidence="12">
    <location>
        <begin position="12"/>
        <end position="29"/>
    </location>
</feature>
<keyword evidence="5" id="KW-0560">Oxidoreductase</keyword>
<evidence type="ECO:0000256" key="9">
    <source>
        <dbReference type="ARBA" id="ARBA00038489"/>
    </source>
</evidence>
<keyword evidence="12" id="KW-0472">Membrane</keyword>
<dbReference type="PANTHER" id="PTHR42801">
    <property type="entry name" value="THIOREDOXIN-DEPENDENT PEROXIDE REDUCTASE"/>
    <property type="match status" value="1"/>
</dbReference>
<accession>A0A6S6RTY2</accession>
<proteinExistence type="inferred from homology"/>
<evidence type="ECO:0000256" key="3">
    <source>
        <dbReference type="ARBA" id="ARBA00022559"/>
    </source>
</evidence>
<reference evidence="14" key="1">
    <citation type="submission" date="2020-01" db="EMBL/GenBank/DDBJ databases">
        <authorList>
            <person name="Meier V. D."/>
            <person name="Meier V D."/>
        </authorList>
    </citation>
    <scope>NUCLEOTIDE SEQUENCE</scope>
    <source>
        <strain evidence="14">HLG_WM_MAG_10</strain>
    </source>
</reference>
<evidence type="ECO:0000256" key="12">
    <source>
        <dbReference type="SAM" id="Phobius"/>
    </source>
</evidence>
<dbReference type="InterPro" id="IPR000866">
    <property type="entry name" value="AhpC/TSA"/>
</dbReference>
<keyword evidence="12" id="KW-0812">Transmembrane</keyword>
<evidence type="ECO:0000313" key="14">
    <source>
        <dbReference type="EMBL" id="CAA6798388.1"/>
    </source>
</evidence>
<feature type="domain" description="Thioredoxin" evidence="13">
    <location>
        <begin position="93"/>
        <end position="279"/>
    </location>
</feature>
<name>A0A6S6RTY2_9BACT</name>
<dbReference type="GO" id="GO:0045454">
    <property type="term" value="P:cell redox homeostasis"/>
    <property type="evidence" value="ECO:0007669"/>
    <property type="project" value="TreeGrafter"/>
</dbReference>
<evidence type="ECO:0000256" key="4">
    <source>
        <dbReference type="ARBA" id="ARBA00022862"/>
    </source>
</evidence>
<dbReference type="Pfam" id="PF00578">
    <property type="entry name" value="AhpC-TSA"/>
    <property type="match status" value="1"/>
</dbReference>
<evidence type="ECO:0000256" key="5">
    <source>
        <dbReference type="ARBA" id="ARBA00023002"/>
    </source>
</evidence>
<evidence type="ECO:0000256" key="1">
    <source>
        <dbReference type="ARBA" id="ARBA00003330"/>
    </source>
</evidence>
<keyword evidence="3" id="KW-0575">Peroxidase</keyword>
<keyword evidence="6" id="KW-1015">Disulfide bond</keyword>
<keyword evidence="7" id="KW-0676">Redox-active center</keyword>
<comment type="similarity">
    <text evidence="9">Belongs to the peroxiredoxin family. BCP/PrxQ subfamily.</text>
</comment>
<keyword evidence="4" id="KW-0049">Antioxidant</keyword>
<organism evidence="14">
    <name type="scientific">uncultured Aureispira sp</name>
    <dbReference type="NCBI Taxonomy" id="1331704"/>
    <lineage>
        <taxon>Bacteria</taxon>
        <taxon>Pseudomonadati</taxon>
        <taxon>Bacteroidota</taxon>
        <taxon>Saprospiria</taxon>
        <taxon>Saprospirales</taxon>
        <taxon>Saprospiraceae</taxon>
        <taxon>Aureispira</taxon>
        <taxon>environmental samples</taxon>
    </lineage>
</organism>
<comment type="function">
    <text evidence="1">Thiol-specific peroxidase that catalyzes the reduction of hydrogen peroxide and organic hydroperoxides to water and alcohols, respectively. Plays a role in cell protection against oxidative stress by detoxifying peroxides and as sensor of hydrogen peroxide-mediated signaling events.</text>
</comment>
<dbReference type="Gene3D" id="3.40.30.10">
    <property type="entry name" value="Glutaredoxin"/>
    <property type="match status" value="1"/>
</dbReference>
<evidence type="ECO:0000259" key="13">
    <source>
        <dbReference type="PROSITE" id="PS51352"/>
    </source>
</evidence>
<sequence length="291" mass="33256">MEIVMGLVKEGLWTCFVIALFAILIKYPYCNLSQFIALAAYIFGYSVLILKIKTMSKLLALFFCVLFSTSPLFAQEEAIFVSEAKETKEHPRLNVGDKASSFRIKDVRGNNVSLVKILKKNKLLLVFLRHAWCPVCNYRTHELLENYTNLKKHGYEVVVVYESNAANLLPYVKDLNLPYPIISDPEGKLYQTYKVEYSLAKAQASRTNKKMLAHYQKGNKLFGGKKYKKEKKEERSTIIPADFIICKAKKIEIAHYGEYIGDHLSVKNLLEQTISTSHGGAEHKVKTNVRF</sequence>
<evidence type="ECO:0000256" key="7">
    <source>
        <dbReference type="ARBA" id="ARBA00023284"/>
    </source>
</evidence>
<dbReference type="EC" id="1.11.1.24" evidence="2"/>
<evidence type="ECO:0000256" key="2">
    <source>
        <dbReference type="ARBA" id="ARBA00013017"/>
    </source>
</evidence>
<evidence type="ECO:0000256" key="10">
    <source>
        <dbReference type="ARBA" id="ARBA00042639"/>
    </source>
</evidence>
<evidence type="ECO:0000256" key="8">
    <source>
        <dbReference type="ARBA" id="ARBA00032824"/>
    </source>
</evidence>
<dbReference type="PROSITE" id="PS51352">
    <property type="entry name" value="THIOREDOXIN_2"/>
    <property type="match status" value="1"/>
</dbReference>
<dbReference type="SUPFAM" id="SSF52833">
    <property type="entry name" value="Thioredoxin-like"/>
    <property type="match status" value="1"/>
</dbReference>
<dbReference type="InterPro" id="IPR013766">
    <property type="entry name" value="Thioredoxin_domain"/>
</dbReference>
<evidence type="ECO:0000256" key="6">
    <source>
        <dbReference type="ARBA" id="ARBA00023157"/>
    </source>
</evidence>
<keyword evidence="12" id="KW-1133">Transmembrane helix</keyword>
<protein>
    <recommendedName>
        <fullName evidence="2">thioredoxin-dependent peroxiredoxin</fullName>
        <ecNumber evidence="2">1.11.1.24</ecNumber>
    </recommendedName>
    <alternativeName>
        <fullName evidence="8">Thioredoxin peroxidase</fullName>
    </alternativeName>
    <alternativeName>
        <fullName evidence="10">Thioredoxin-dependent peroxiredoxin Bcp</fullName>
    </alternativeName>
</protein>
<feature type="transmembrane region" description="Helical" evidence="12">
    <location>
        <begin position="35"/>
        <end position="51"/>
    </location>
</feature>
<dbReference type="EMBL" id="CACVAQ010000002">
    <property type="protein sequence ID" value="CAA6798388.1"/>
    <property type="molecule type" value="Genomic_DNA"/>
</dbReference>